<dbReference type="InterPro" id="IPR050312">
    <property type="entry name" value="IolE/XylAMocC-like"/>
</dbReference>
<evidence type="ECO:0000313" key="3">
    <source>
        <dbReference type="Proteomes" id="UP001596058"/>
    </source>
</evidence>
<dbReference type="EMBL" id="JBHSPA010000094">
    <property type="protein sequence ID" value="MFC5833483.1"/>
    <property type="molecule type" value="Genomic_DNA"/>
</dbReference>
<keyword evidence="2" id="KW-0413">Isomerase</keyword>
<accession>A0ABW1D8J8</accession>
<proteinExistence type="predicted"/>
<reference evidence="3" key="1">
    <citation type="journal article" date="2019" name="Int. J. Syst. Evol. Microbiol.">
        <title>The Global Catalogue of Microorganisms (GCM) 10K type strain sequencing project: providing services to taxonomists for standard genome sequencing and annotation.</title>
        <authorList>
            <consortium name="The Broad Institute Genomics Platform"/>
            <consortium name="The Broad Institute Genome Sequencing Center for Infectious Disease"/>
            <person name="Wu L."/>
            <person name="Ma J."/>
        </authorList>
    </citation>
    <scope>NUCLEOTIDE SEQUENCE [LARGE SCALE GENOMIC DNA]</scope>
    <source>
        <strain evidence="3">CCUG 53903</strain>
    </source>
</reference>
<organism evidence="2 3">
    <name type="scientific">Nonomuraea insulae</name>
    <dbReference type="NCBI Taxonomy" id="1616787"/>
    <lineage>
        <taxon>Bacteria</taxon>
        <taxon>Bacillati</taxon>
        <taxon>Actinomycetota</taxon>
        <taxon>Actinomycetes</taxon>
        <taxon>Streptosporangiales</taxon>
        <taxon>Streptosporangiaceae</taxon>
        <taxon>Nonomuraea</taxon>
    </lineage>
</organism>
<dbReference type="Proteomes" id="UP001596058">
    <property type="component" value="Unassembled WGS sequence"/>
</dbReference>
<dbReference type="InterPro" id="IPR013022">
    <property type="entry name" value="Xyl_isomerase-like_TIM-brl"/>
</dbReference>
<name>A0ABW1D8J8_9ACTN</name>
<dbReference type="Pfam" id="PF01261">
    <property type="entry name" value="AP_endonuc_2"/>
    <property type="match status" value="1"/>
</dbReference>
<comment type="caution">
    <text evidence="2">The sequence shown here is derived from an EMBL/GenBank/DDBJ whole genome shotgun (WGS) entry which is preliminary data.</text>
</comment>
<dbReference type="Gene3D" id="3.20.20.150">
    <property type="entry name" value="Divalent-metal-dependent TIM barrel enzymes"/>
    <property type="match status" value="1"/>
</dbReference>
<gene>
    <name evidence="2" type="ORF">ACFPZ3_57375</name>
</gene>
<protein>
    <submittedName>
        <fullName evidence="2">Sugar phosphate isomerase/epimerase family protein</fullName>
    </submittedName>
</protein>
<evidence type="ECO:0000313" key="2">
    <source>
        <dbReference type="EMBL" id="MFC5833483.1"/>
    </source>
</evidence>
<keyword evidence="3" id="KW-1185">Reference proteome</keyword>
<sequence length="308" mass="34066">MSGRAQLTVLNAMAARDFDQALATIASWRLKWVDLWGFIYGESVDALSPGTAARIATALADRGLGAYCLSSRIFDDTVEQDPQAFREKHLRTLRTTLAAAATVRPKYVRLIAGSMAGAAAMENCVAVLKERSPWVRDVYREAVDLILEAGFTPTLENEHSDCFLSTPEEFRDFFDWLDAPPEFRLTWDIGNSWQMGSYPTVEMYEALRPLLGYVHVKGGQAAPEEPARAHWNVGLDATSWPVREIISAVVAGGKSPVICLNPAHGEWKPDYDYGDGRVADTPFSQRDLAPVTARDIAFLRANVEGIEQ</sequence>
<dbReference type="PANTHER" id="PTHR12110">
    <property type="entry name" value="HYDROXYPYRUVATE ISOMERASE"/>
    <property type="match status" value="1"/>
</dbReference>
<dbReference type="SUPFAM" id="SSF51658">
    <property type="entry name" value="Xylose isomerase-like"/>
    <property type="match status" value="1"/>
</dbReference>
<feature type="domain" description="Xylose isomerase-like TIM barrel" evidence="1">
    <location>
        <begin position="37"/>
        <end position="259"/>
    </location>
</feature>
<dbReference type="RefSeq" id="WP_379522909.1">
    <property type="nucleotide sequence ID" value="NZ_JBHSPA010000094.1"/>
</dbReference>
<evidence type="ECO:0000259" key="1">
    <source>
        <dbReference type="Pfam" id="PF01261"/>
    </source>
</evidence>
<dbReference type="InterPro" id="IPR036237">
    <property type="entry name" value="Xyl_isomerase-like_sf"/>
</dbReference>
<dbReference type="GO" id="GO:0016853">
    <property type="term" value="F:isomerase activity"/>
    <property type="evidence" value="ECO:0007669"/>
    <property type="project" value="UniProtKB-KW"/>
</dbReference>
<dbReference type="PANTHER" id="PTHR12110:SF41">
    <property type="entry name" value="INOSOSE DEHYDRATASE"/>
    <property type="match status" value="1"/>
</dbReference>